<dbReference type="Proteomes" id="UP000567179">
    <property type="component" value="Unassembled WGS sequence"/>
</dbReference>
<reference evidence="1 2" key="1">
    <citation type="journal article" date="2020" name="ISME J.">
        <title>Uncovering the hidden diversity of litter-decomposition mechanisms in mushroom-forming fungi.</title>
        <authorList>
            <person name="Floudas D."/>
            <person name="Bentzer J."/>
            <person name="Ahren D."/>
            <person name="Johansson T."/>
            <person name="Persson P."/>
            <person name="Tunlid A."/>
        </authorList>
    </citation>
    <scope>NUCLEOTIDE SEQUENCE [LARGE SCALE GENOMIC DNA]</scope>
    <source>
        <strain evidence="1 2">CBS 101986</strain>
    </source>
</reference>
<accession>A0A8H5AW67</accession>
<name>A0A8H5AW67_9AGAR</name>
<gene>
    <name evidence="1" type="ORF">D9619_003862</name>
</gene>
<evidence type="ECO:0008006" key="3">
    <source>
        <dbReference type="Google" id="ProtNLM"/>
    </source>
</evidence>
<evidence type="ECO:0000313" key="2">
    <source>
        <dbReference type="Proteomes" id="UP000567179"/>
    </source>
</evidence>
<evidence type="ECO:0000313" key="1">
    <source>
        <dbReference type="EMBL" id="KAF5312092.1"/>
    </source>
</evidence>
<keyword evidence="2" id="KW-1185">Reference proteome</keyword>
<sequence length="400" mass="45309">MDVEKFKTTSLPTELFRDIVSHLHMDDPDGKKGLLALALTCSTLREESQRRIFREMRTDGALIFSSVVRDVISTHIRFLQTVYGNPRRLGPYVRSYTQVGLACPVNAYPHNFQYRNARISLWEWTAKTLPTLINLKSLIFSPVDTSEDPTRSLLHGLAGCFQLEALVWTCGWKDEVDITDFLASQYRLRHLDVGDILSGWLGGLDDTICHSLTSITTSDLLAFAGFAINRNITALQLLPTFIYSATVNLSYFSIDQAAALERLRYLSASGDIYPDFRGATDEIPLNLVLLEVTVSARSIQDHIFRPGSLPELLLLSLLIRGSLQESEKLHIARIAFETFPKLENIMLCGIESNTTWRYSRPNISSSDVDETITLQEIHASEEVVNIRRHRGLVWWKVYDV</sequence>
<proteinExistence type="predicted"/>
<dbReference type="AlphaFoldDB" id="A0A8H5AW67"/>
<protein>
    <recommendedName>
        <fullName evidence="3">F-box domain-containing protein</fullName>
    </recommendedName>
</protein>
<dbReference type="EMBL" id="JAACJJ010000056">
    <property type="protein sequence ID" value="KAF5312092.1"/>
    <property type="molecule type" value="Genomic_DNA"/>
</dbReference>
<comment type="caution">
    <text evidence="1">The sequence shown here is derived from an EMBL/GenBank/DDBJ whole genome shotgun (WGS) entry which is preliminary data.</text>
</comment>
<dbReference type="OrthoDB" id="3232239at2759"/>
<organism evidence="1 2">
    <name type="scientific">Psilocybe cf. subviscida</name>
    <dbReference type="NCBI Taxonomy" id="2480587"/>
    <lineage>
        <taxon>Eukaryota</taxon>
        <taxon>Fungi</taxon>
        <taxon>Dikarya</taxon>
        <taxon>Basidiomycota</taxon>
        <taxon>Agaricomycotina</taxon>
        <taxon>Agaricomycetes</taxon>
        <taxon>Agaricomycetidae</taxon>
        <taxon>Agaricales</taxon>
        <taxon>Agaricineae</taxon>
        <taxon>Strophariaceae</taxon>
        <taxon>Psilocybe</taxon>
    </lineage>
</organism>